<dbReference type="AlphaFoldDB" id="A0A452GMK8"/>
<reference evidence="2" key="1">
    <citation type="journal article" date="2017" name="PLoS ONE">
        <title>The Agassiz's desert tortoise genome provides a resource for the conservation of a threatened species.</title>
        <authorList>
            <person name="Tollis M."/>
            <person name="DeNardo D.F."/>
            <person name="Cornelius J.A."/>
            <person name="Dolby G.A."/>
            <person name="Edwards T."/>
            <person name="Henen B.T."/>
            <person name="Karl A.E."/>
            <person name="Murphy R.W."/>
            <person name="Kusumi K."/>
        </authorList>
    </citation>
    <scope>NUCLEOTIDE SEQUENCE [LARGE SCALE GENOMIC DNA]</scope>
</reference>
<organism evidence="1 2">
    <name type="scientific">Gopherus agassizii</name>
    <name type="common">Agassiz's desert tortoise</name>
    <dbReference type="NCBI Taxonomy" id="38772"/>
    <lineage>
        <taxon>Eukaryota</taxon>
        <taxon>Metazoa</taxon>
        <taxon>Chordata</taxon>
        <taxon>Craniata</taxon>
        <taxon>Vertebrata</taxon>
        <taxon>Euteleostomi</taxon>
        <taxon>Archelosauria</taxon>
        <taxon>Testudinata</taxon>
        <taxon>Testudines</taxon>
        <taxon>Cryptodira</taxon>
        <taxon>Durocryptodira</taxon>
        <taxon>Testudinoidea</taxon>
        <taxon>Testudinidae</taxon>
        <taxon>Gopherus</taxon>
    </lineage>
</organism>
<keyword evidence="2" id="KW-1185">Reference proteome</keyword>
<dbReference type="Proteomes" id="UP000291020">
    <property type="component" value="Unassembled WGS sequence"/>
</dbReference>
<reference evidence="1" key="3">
    <citation type="submission" date="2025-09" db="UniProtKB">
        <authorList>
            <consortium name="Ensembl"/>
        </authorList>
    </citation>
    <scope>IDENTIFICATION</scope>
</reference>
<evidence type="ECO:0000313" key="2">
    <source>
        <dbReference type="Proteomes" id="UP000291020"/>
    </source>
</evidence>
<accession>A0A452GMK8</accession>
<reference evidence="1" key="2">
    <citation type="submission" date="2025-08" db="UniProtKB">
        <authorList>
            <consortium name="Ensembl"/>
        </authorList>
    </citation>
    <scope>IDENTIFICATION</scope>
</reference>
<proteinExistence type="predicted"/>
<evidence type="ECO:0000313" key="1">
    <source>
        <dbReference type="Ensembl" id="ENSGAGP00000003059.1"/>
    </source>
</evidence>
<protein>
    <submittedName>
        <fullName evidence="1">Uncharacterized protein</fullName>
    </submittedName>
</protein>
<sequence>WVRHGCFLDTPPPFKLELPGNKTSRAPWLVPVIPAHGEAEAGGSLELRSSGLQRAVPIGCPH</sequence>
<dbReference type="Ensembl" id="ENSGAGT00000003512.1">
    <property type="protein sequence ID" value="ENSGAGP00000003059.1"/>
    <property type="gene ID" value="ENSGAGG00000002453.1"/>
</dbReference>
<name>A0A452GMK8_9SAUR</name>